<dbReference type="Proteomes" id="UP000646426">
    <property type="component" value="Unassembled WGS sequence"/>
</dbReference>
<protein>
    <recommendedName>
        <fullName evidence="1">T6SS Phospholipase effector Tle1-like catalytic domain-containing protein</fullName>
    </recommendedName>
</protein>
<dbReference type="InterPro" id="IPR018712">
    <property type="entry name" value="Tle1-like_cat"/>
</dbReference>
<accession>A0A918T008</accession>
<name>A0A918T008_9GAMM</name>
<organism evidence="2 3">
    <name type="scientific">Cognatilysobacter bugurensis</name>
    <dbReference type="NCBI Taxonomy" id="543356"/>
    <lineage>
        <taxon>Bacteria</taxon>
        <taxon>Pseudomonadati</taxon>
        <taxon>Pseudomonadota</taxon>
        <taxon>Gammaproteobacteria</taxon>
        <taxon>Lysobacterales</taxon>
        <taxon>Lysobacteraceae</taxon>
        <taxon>Cognatilysobacter</taxon>
    </lineage>
</organism>
<reference evidence="2" key="1">
    <citation type="journal article" date="2014" name="Int. J. Syst. Evol. Microbiol.">
        <title>Complete genome sequence of Corynebacterium casei LMG S-19264T (=DSM 44701T), isolated from a smear-ripened cheese.</title>
        <authorList>
            <consortium name="US DOE Joint Genome Institute (JGI-PGF)"/>
            <person name="Walter F."/>
            <person name="Albersmeier A."/>
            <person name="Kalinowski J."/>
            <person name="Ruckert C."/>
        </authorList>
    </citation>
    <scope>NUCLEOTIDE SEQUENCE</scope>
    <source>
        <strain evidence="2">KCTC 23077</strain>
    </source>
</reference>
<dbReference type="RefSeq" id="WP_189456090.1">
    <property type="nucleotide sequence ID" value="NZ_BMYD01000003.1"/>
</dbReference>
<reference evidence="2" key="2">
    <citation type="submission" date="2020-09" db="EMBL/GenBank/DDBJ databases">
        <authorList>
            <person name="Sun Q."/>
            <person name="Kim S."/>
        </authorList>
    </citation>
    <scope>NUCLEOTIDE SEQUENCE</scope>
    <source>
        <strain evidence="2">KCTC 23077</strain>
    </source>
</reference>
<comment type="caution">
    <text evidence="2">The sequence shown here is derived from an EMBL/GenBank/DDBJ whole genome shotgun (WGS) entry which is preliminary data.</text>
</comment>
<feature type="domain" description="T6SS Phospholipase effector Tle1-like catalytic" evidence="1">
    <location>
        <begin position="196"/>
        <end position="295"/>
    </location>
</feature>
<sequence>MSASAIMPRVRAVENMVRRSRQKTRQKPAPPACQTCNIALWISFFFDGTDNHKERDFPVRHTNVVALFQAHQFYLERGVRPFYYEGCGTDFEFEDRYERLYNPHMGVVELKGHVEEENTFNQSMGRNIDKRLEKALFEFEDYIEGIRRRQRVDEINVAAFGFSRGATTARAFVHWVEAHSKVSKSGGKLKYDGIPLNFKFLGLYDTVESIGVGTQNNASDVIPTSIPQYVEKLLHVVAAHELRPSFSLTDLGRSRAGWSTVVYPGAHADIGGGYAANQQARINAINRIALLQMLDHARAAGLKMLSVAEMISTGDEWELKLRHSFVLSKNAKEIFDNYMSHIDKPSGALPEVFASHMKWFWKWVDSGLAAEDTGGKFSRYWRAPDKQAAERRKELVAMSSAVSQKARTLQGKGHGALFGKPVHPVTERMLPAAVEYVLENYVHDSQAHFLMSGTRLIDTNEYDLYRIRKVLAPKS</sequence>
<keyword evidence="3" id="KW-1185">Reference proteome</keyword>
<evidence type="ECO:0000313" key="3">
    <source>
        <dbReference type="Proteomes" id="UP000646426"/>
    </source>
</evidence>
<feature type="domain" description="T6SS Phospholipase effector Tle1-like catalytic" evidence="1">
    <location>
        <begin position="45"/>
        <end position="178"/>
    </location>
</feature>
<dbReference type="Pfam" id="PF09994">
    <property type="entry name" value="T6SS_Tle1-like_cat"/>
    <property type="match status" value="2"/>
</dbReference>
<evidence type="ECO:0000313" key="2">
    <source>
        <dbReference type="EMBL" id="GHA82178.1"/>
    </source>
</evidence>
<evidence type="ECO:0000259" key="1">
    <source>
        <dbReference type="Pfam" id="PF09994"/>
    </source>
</evidence>
<dbReference type="AlphaFoldDB" id="A0A918T008"/>
<proteinExistence type="predicted"/>
<dbReference type="EMBL" id="BMYD01000003">
    <property type="protein sequence ID" value="GHA82178.1"/>
    <property type="molecule type" value="Genomic_DNA"/>
</dbReference>
<dbReference type="PANTHER" id="PTHR33840:SF1">
    <property type="entry name" value="TLE1 PHOSPHOLIPASE DOMAIN-CONTAINING PROTEIN"/>
    <property type="match status" value="1"/>
</dbReference>
<dbReference type="PANTHER" id="PTHR33840">
    <property type="match status" value="1"/>
</dbReference>
<gene>
    <name evidence="2" type="ORF">GCM10007067_20140</name>
</gene>